<feature type="region of interest" description="Disordered" evidence="1">
    <location>
        <begin position="292"/>
        <end position="334"/>
    </location>
</feature>
<evidence type="ECO:0000313" key="2">
    <source>
        <dbReference type="EMBL" id="TFB03725.1"/>
    </source>
</evidence>
<gene>
    <name evidence="2" type="ORF">CCMA1212_004594</name>
</gene>
<accession>A0ABY2H5Z8</accession>
<keyword evidence="3" id="KW-1185">Reference proteome</keyword>
<reference evidence="2 3" key="1">
    <citation type="submission" date="2018-01" db="EMBL/GenBank/DDBJ databases">
        <title>Genome characterization of the sugarcane-associated fungus Trichoderma ghanense CCMA-1212 and their application in lignocelulose bioconversion.</title>
        <authorList>
            <person name="Steindorff A.S."/>
            <person name="Mendes T.D."/>
            <person name="Vilela E.S.D."/>
            <person name="Rodrigues D.S."/>
            <person name="Formighieri E.F."/>
            <person name="Melo I.S."/>
            <person name="Favaro L.C.L."/>
        </authorList>
    </citation>
    <scope>NUCLEOTIDE SEQUENCE [LARGE SCALE GENOMIC DNA]</scope>
    <source>
        <strain evidence="2 3">CCMA-1212</strain>
    </source>
</reference>
<dbReference type="GeneID" id="300576342"/>
<protein>
    <submittedName>
        <fullName evidence="2">Uncharacterized protein</fullName>
    </submittedName>
</protein>
<comment type="caution">
    <text evidence="2">The sequence shown here is derived from an EMBL/GenBank/DDBJ whole genome shotgun (WGS) entry which is preliminary data.</text>
</comment>
<dbReference type="Proteomes" id="UP001642720">
    <property type="component" value="Unassembled WGS sequence"/>
</dbReference>
<evidence type="ECO:0000313" key="3">
    <source>
        <dbReference type="Proteomes" id="UP001642720"/>
    </source>
</evidence>
<sequence length="334" mass="37328">MAAARDPYLPHLSRSPPHPSRLPPSRLICPSCSSSGQARLADRTLSVTPVLVPLQRAAPYGAKVSFKPLPSPQERFQAELQSATCLMPRWRSNGEQAELLLQLAGPGLPYQLRFHSLDCDCDCDWAVARHLAFQWKAVDRTRSTWEGSTSYKVGSRHVQASALQRRRYESTGYEFLPCTLGSLPPSSGEGREPGLQKVIGNAPSSSSFMLQVGAYVIRADAPQSRIAGRGAGSRFLSQRHQHHHQHHHHHPLPFQRRNTAVTLPFIPQSQPWPSQAQQPRLTFAVHGERPEERVDPCWQQGPAPLNLQHTTSRPCTDHEYPRRSLAQMGLQREA</sequence>
<dbReference type="EMBL" id="PPTA01000005">
    <property type="protein sequence ID" value="TFB03725.1"/>
    <property type="molecule type" value="Genomic_DNA"/>
</dbReference>
<feature type="region of interest" description="Disordered" evidence="1">
    <location>
        <begin position="1"/>
        <end position="23"/>
    </location>
</feature>
<evidence type="ECO:0000256" key="1">
    <source>
        <dbReference type="SAM" id="MobiDB-lite"/>
    </source>
</evidence>
<name>A0ABY2H5Z8_9HYPO</name>
<proteinExistence type="predicted"/>
<organism evidence="2 3">
    <name type="scientific">Trichoderma ghanense</name>
    <dbReference type="NCBI Taxonomy" id="65468"/>
    <lineage>
        <taxon>Eukaryota</taxon>
        <taxon>Fungi</taxon>
        <taxon>Dikarya</taxon>
        <taxon>Ascomycota</taxon>
        <taxon>Pezizomycotina</taxon>
        <taxon>Sordariomycetes</taxon>
        <taxon>Hypocreomycetidae</taxon>
        <taxon>Hypocreales</taxon>
        <taxon>Hypocreaceae</taxon>
        <taxon>Trichoderma</taxon>
    </lineage>
</organism>
<dbReference type="RefSeq" id="XP_073559926.1">
    <property type="nucleotide sequence ID" value="XM_073701892.1"/>
</dbReference>